<organism evidence="1 2">
    <name type="scientific">Pelagomonas calceolata</name>
    <dbReference type="NCBI Taxonomy" id="35677"/>
    <lineage>
        <taxon>Eukaryota</taxon>
        <taxon>Sar</taxon>
        <taxon>Stramenopiles</taxon>
        <taxon>Ochrophyta</taxon>
        <taxon>Pelagophyceae</taxon>
        <taxon>Pelagomonadales</taxon>
        <taxon>Pelagomonadaceae</taxon>
        <taxon>Pelagomonas</taxon>
    </lineage>
</organism>
<reference evidence="1" key="1">
    <citation type="submission" date="2021-11" db="EMBL/GenBank/DDBJ databases">
        <authorList>
            <consortium name="Genoscope - CEA"/>
            <person name="William W."/>
        </authorList>
    </citation>
    <scope>NUCLEOTIDE SEQUENCE</scope>
</reference>
<gene>
    <name evidence="1" type="ORF">PECAL_2P26860</name>
</gene>
<name>A0A8J2SN95_9STRA</name>
<evidence type="ECO:0000313" key="1">
    <source>
        <dbReference type="EMBL" id="CAH0369559.1"/>
    </source>
</evidence>
<comment type="caution">
    <text evidence="1">The sequence shown here is derived from an EMBL/GenBank/DDBJ whole genome shotgun (WGS) entry which is preliminary data.</text>
</comment>
<dbReference type="AlphaFoldDB" id="A0A8J2SN95"/>
<accession>A0A8J2SN95</accession>
<protein>
    <submittedName>
        <fullName evidence="1">Uncharacterized protein</fullName>
    </submittedName>
</protein>
<keyword evidence="2" id="KW-1185">Reference proteome</keyword>
<proteinExistence type="predicted"/>
<dbReference type="EMBL" id="CAKKNE010000002">
    <property type="protein sequence ID" value="CAH0369559.1"/>
    <property type="molecule type" value="Genomic_DNA"/>
</dbReference>
<dbReference type="Proteomes" id="UP000789595">
    <property type="component" value="Unassembled WGS sequence"/>
</dbReference>
<sequence length="500" mass="57368">MLERLKTNLNEAKDAVRKRLDRPKDKYERPVRSKLKLVGAAIGVVSTIAFTYHHYDAIVVSNVAFRATKFLDVFIPPAAKDTANEKLINAYMDARWNVIRQRRAKFALWDYCDLRSSLKDAQRPTSWSELVQLRMRKWGNLLDKSKDKRFTIEKDKCVMLQMLETLKLPHPKVRRTWRSIEAASLKSYLLGQEYPAIIKVGHIHQQKSTLYIKDSKELKRNADKYVSWVKTKMDSVFDDGSKTWASVTNKLYAQTSPCLILQDVVNPGKVSAASDGNDMRPTEVLVEVIWGVPLHGVTVVDVVGEMILGKTQHKDTVEFLVRTDGWACYKWPKNRAPGQWFGKWYVNDHSHIRAHRKTQETWFKTKDPSLHDRGWRRTCRGLGSLEYSRCIREYRYVQGLFWAKFSSSLVEHLPKVWDTCSRLAQGVGADYLRCDVFVTGGKVDVNEISLSSYWGNTLSDAWQRRFVDLWIDGYLPADDGGGAAFGTVYSGEIPSPTYAV</sequence>
<dbReference type="OrthoDB" id="201732at2759"/>
<evidence type="ECO:0000313" key="2">
    <source>
        <dbReference type="Proteomes" id="UP000789595"/>
    </source>
</evidence>